<dbReference type="InterPro" id="IPR023828">
    <property type="entry name" value="Peptidase_S8_Ser-AS"/>
</dbReference>
<dbReference type="InterPro" id="IPR000209">
    <property type="entry name" value="Peptidase_S8/S53_dom"/>
</dbReference>
<dbReference type="GO" id="GO:0005576">
    <property type="term" value="C:extracellular region"/>
    <property type="evidence" value="ECO:0007669"/>
    <property type="project" value="UniProtKB-SubCell"/>
</dbReference>
<dbReference type="PROSITE" id="PS00137">
    <property type="entry name" value="SUBTILASE_HIS"/>
    <property type="match status" value="1"/>
</dbReference>
<dbReference type="Proteomes" id="UP000179221">
    <property type="component" value="Unassembled WGS sequence"/>
</dbReference>
<dbReference type="PANTHER" id="PTHR43806:SF11">
    <property type="entry name" value="CEREVISIN-RELATED"/>
    <property type="match status" value="1"/>
</dbReference>
<keyword evidence="11" id="KW-0732">Signal</keyword>
<feature type="compositionally biased region" description="Pro residues" evidence="10">
    <location>
        <begin position="404"/>
        <end position="424"/>
    </location>
</feature>
<dbReference type="PROSITE" id="PS00138">
    <property type="entry name" value="SUBTILASE_SER"/>
    <property type="match status" value="1"/>
</dbReference>
<dbReference type="EMBL" id="MGGL01000019">
    <property type="protein sequence ID" value="OGM25819.1"/>
    <property type="molecule type" value="Genomic_DNA"/>
</dbReference>
<evidence type="ECO:0000256" key="9">
    <source>
        <dbReference type="RuleBase" id="RU003355"/>
    </source>
</evidence>
<dbReference type="InterPro" id="IPR022398">
    <property type="entry name" value="Peptidase_S8_His-AS"/>
</dbReference>
<dbReference type="AlphaFoldDB" id="A0A1F7YG10"/>
<protein>
    <recommendedName>
        <fullName evidence="12">Peptidase S8/S53 domain-containing protein</fullName>
    </recommendedName>
</protein>
<evidence type="ECO:0000256" key="3">
    <source>
        <dbReference type="ARBA" id="ARBA00022525"/>
    </source>
</evidence>
<dbReference type="PRINTS" id="PR00723">
    <property type="entry name" value="SUBTILISIN"/>
</dbReference>
<evidence type="ECO:0000256" key="5">
    <source>
        <dbReference type="ARBA" id="ARBA00022801"/>
    </source>
</evidence>
<dbReference type="SUPFAM" id="SSF52743">
    <property type="entry name" value="Subtilisin-like"/>
    <property type="match status" value="1"/>
</dbReference>
<evidence type="ECO:0000256" key="4">
    <source>
        <dbReference type="ARBA" id="ARBA00022670"/>
    </source>
</evidence>
<feature type="active site" description="Charge relay system" evidence="7 8">
    <location>
        <position position="180"/>
    </location>
</feature>
<comment type="similarity">
    <text evidence="2 8 9">Belongs to the peptidase S8 family.</text>
</comment>
<dbReference type="GO" id="GO:0006508">
    <property type="term" value="P:proteolysis"/>
    <property type="evidence" value="ECO:0007669"/>
    <property type="project" value="UniProtKB-KW"/>
</dbReference>
<keyword evidence="6 8" id="KW-0720">Serine protease</keyword>
<feature type="active site" description="Charge relay system" evidence="7 8">
    <location>
        <position position="333"/>
    </location>
</feature>
<name>A0A1F7YG10_9BACT</name>
<feature type="active site" description="Charge relay system" evidence="7 8">
    <location>
        <position position="144"/>
    </location>
</feature>
<dbReference type="InterPro" id="IPR023827">
    <property type="entry name" value="Peptidase_S8_Asp-AS"/>
</dbReference>
<dbReference type="InterPro" id="IPR034084">
    <property type="entry name" value="Thermitase-like_dom"/>
</dbReference>
<evidence type="ECO:0000256" key="2">
    <source>
        <dbReference type="ARBA" id="ARBA00011073"/>
    </source>
</evidence>
<evidence type="ECO:0000256" key="6">
    <source>
        <dbReference type="ARBA" id="ARBA00022825"/>
    </source>
</evidence>
<evidence type="ECO:0000256" key="7">
    <source>
        <dbReference type="PIRSR" id="PIRSR615500-1"/>
    </source>
</evidence>
<keyword evidence="3" id="KW-0964">Secreted</keyword>
<dbReference type="InterPro" id="IPR015500">
    <property type="entry name" value="Peptidase_S8_subtilisin-rel"/>
</dbReference>
<dbReference type="PROSITE" id="PS51892">
    <property type="entry name" value="SUBTILASE"/>
    <property type="match status" value="1"/>
</dbReference>
<comment type="subcellular location">
    <subcellularLocation>
        <location evidence="1">Secreted</location>
    </subcellularLocation>
</comment>
<gene>
    <name evidence="13" type="ORF">A2628_00680</name>
</gene>
<dbReference type="InterPro" id="IPR050131">
    <property type="entry name" value="Peptidase_S8_subtilisin-like"/>
</dbReference>
<dbReference type="Gene3D" id="3.40.50.200">
    <property type="entry name" value="Peptidase S8/S53 domain"/>
    <property type="match status" value="1"/>
</dbReference>
<dbReference type="PROSITE" id="PS00136">
    <property type="entry name" value="SUBTILASE_ASP"/>
    <property type="match status" value="1"/>
</dbReference>
<dbReference type="GO" id="GO:0004252">
    <property type="term" value="F:serine-type endopeptidase activity"/>
    <property type="evidence" value="ECO:0007669"/>
    <property type="project" value="UniProtKB-UniRule"/>
</dbReference>
<keyword evidence="5 8" id="KW-0378">Hydrolase</keyword>
<organism evidence="13 14">
    <name type="scientific">Candidatus Woesebacteria bacterium RIFCSPHIGHO2_01_FULL_40_22</name>
    <dbReference type="NCBI Taxonomy" id="1802499"/>
    <lineage>
        <taxon>Bacteria</taxon>
        <taxon>Candidatus Woeseibacteriota</taxon>
    </lineage>
</organism>
<evidence type="ECO:0000256" key="1">
    <source>
        <dbReference type="ARBA" id="ARBA00004613"/>
    </source>
</evidence>
<dbReference type="Pfam" id="PF00082">
    <property type="entry name" value="Peptidase_S8"/>
    <property type="match status" value="1"/>
</dbReference>
<dbReference type="InterPro" id="IPR036852">
    <property type="entry name" value="Peptidase_S8/S53_dom_sf"/>
</dbReference>
<feature type="region of interest" description="Disordered" evidence="10">
    <location>
        <begin position="398"/>
        <end position="445"/>
    </location>
</feature>
<reference evidence="13 14" key="1">
    <citation type="journal article" date="2016" name="Nat. Commun.">
        <title>Thousands of microbial genomes shed light on interconnected biogeochemical processes in an aquifer system.</title>
        <authorList>
            <person name="Anantharaman K."/>
            <person name="Brown C.T."/>
            <person name="Hug L.A."/>
            <person name="Sharon I."/>
            <person name="Castelle C.J."/>
            <person name="Probst A.J."/>
            <person name="Thomas B.C."/>
            <person name="Singh A."/>
            <person name="Wilkins M.J."/>
            <person name="Karaoz U."/>
            <person name="Brodie E.L."/>
            <person name="Williams K.H."/>
            <person name="Hubbard S.S."/>
            <person name="Banfield J.F."/>
        </authorList>
    </citation>
    <scope>NUCLEOTIDE SEQUENCE [LARGE SCALE GENOMIC DNA]</scope>
</reference>
<proteinExistence type="inferred from homology"/>
<feature type="signal peptide" evidence="11">
    <location>
        <begin position="1"/>
        <end position="26"/>
    </location>
</feature>
<accession>A0A1F7YG10</accession>
<evidence type="ECO:0000256" key="11">
    <source>
        <dbReference type="SAM" id="SignalP"/>
    </source>
</evidence>
<keyword evidence="4 8" id="KW-0645">Protease</keyword>
<dbReference type="CDD" id="cd07484">
    <property type="entry name" value="Peptidases_S8_Thermitase_like"/>
    <property type="match status" value="1"/>
</dbReference>
<evidence type="ECO:0000256" key="10">
    <source>
        <dbReference type="SAM" id="MobiDB-lite"/>
    </source>
</evidence>
<feature type="domain" description="Peptidase S8/S53" evidence="12">
    <location>
        <begin position="136"/>
        <end position="379"/>
    </location>
</feature>
<evidence type="ECO:0000259" key="12">
    <source>
        <dbReference type="Pfam" id="PF00082"/>
    </source>
</evidence>
<feature type="chain" id="PRO_5009533797" description="Peptidase S8/S53 domain-containing protein" evidence="11">
    <location>
        <begin position="27"/>
        <end position="459"/>
    </location>
</feature>
<evidence type="ECO:0000313" key="13">
    <source>
        <dbReference type="EMBL" id="OGM25819.1"/>
    </source>
</evidence>
<comment type="caution">
    <text evidence="13">The sequence shown here is derived from an EMBL/GenBank/DDBJ whole genome shotgun (WGS) entry which is preliminary data.</text>
</comment>
<evidence type="ECO:0000256" key="8">
    <source>
        <dbReference type="PROSITE-ProRule" id="PRU01240"/>
    </source>
</evidence>
<sequence>MRKFFLVSVSVFILLFLFVFSMPLKAQQNADVGVRTRIIVKTKSFAPNFITQNIFKNLGAYSQESLGLPRMFVVEFPGGKLAELLQKLTNNFFIEYVEEDTVVRALNTPNDAMFGSQWGLAKIQAPSGWNINTGSENVTVAILDTGINGSHPDLSGKIATSVNCTRSFCPQDSPTDANGHGTHVAGIAAAVTNNTLGVAGVSWGAKLASVRILNSSGSGYSSWLVRGITWAADNEIDVISMSLGSSFSSSSVRDAIDYAWGKGTILVAAAGNNSSTSPIYPAYYTNVIAVGATDENDNKASFSSYGVWVDVAAPGVAILSTYGSNYASLSGTSMSTPFVSGLAALVLSHNPSWGNSQIRSKIESTSDAVSNTGTYYKYGRINVCKALDCTGSPILPTPTVTPITPTPTNTPTPTPTPTVTPTPTPTSVVTSTPIPTPTPTPSTSKPWWCSIFPTSPSCL</sequence>
<dbReference type="PANTHER" id="PTHR43806">
    <property type="entry name" value="PEPTIDASE S8"/>
    <property type="match status" value="1"/>
</dbReference>
<evidence type="ECO:0000313" key="14">
    <source>
        <dbReference type="Proteomes" id="UP000179221"/>
    </source>
</evidence>